<sequence length="331" mass="35192">MFAIIASACLVGAAVGVAQKDKSADPPTAANIHELSNVFREVSRRAMPAIVSIETVSKTSEVSGQRVMPFGDNSPFQDLFENDPRFKEMFKQFQNQNQPRRAPRRMGTGSGFIINKSGLIMTNSHVVNGADVVKVTLNDGREFTASDIRTDPRSDVAVIHIDAPDLQAIPLGDSSKMEIGDWVLAIGNPFGIGMSVTNGIISAKSRGPGINDREDYLQTDAAINPGNSGGPLLNLRGEVIGINTAISSRSGGYDGVGFAIPVNMARWVSGQLIDNGKVERAFLGVGIQPISNDLSKSFDIKVGQGAIITQVMEDSPAAAADLRTGDIILKL</sequence>
<dbReference type="Pfam" id="PF00595">
    <property type="entry name" value="PDZ"/>
    <property type="match status" value="1"/>
</dbReference>
<proteinExistence type="inferred from homology"/>
<dbReference type="SUPFAM" id="SSF50494">
    <property type="entry name" value="Trypsin-like serine proteases"/>
    <property type="match status" value="1"/>
</dbReference>
<keyword evidence="3" id="KW-0378">Hydrolase</keyword>
<dbReference type="Proteomes" id="UP000263642">
    <property type="component" value="Unassembled WGS sequence"/>
</dbReference>
<evidence type="ECO:0000259" key="4">
    <source>
        <dbReference type="PROSITE" id="PS50106"/>
    </source>
</evidence>
<dbReference type="SUPFAM" id="SSF50156">
    <property type="entry name" value="PDZ domain-like"/>
    <property type="match status" value="1"/>
</dbReference>
<organism evidence="5 6">
    <name type="scientific">Gimesia maris</name>
    <dbReference type="NCBI Taxonomy" id="122"/>
    <lineage>
        <taxon>Bacteria</taxon>
        <taxon>Pseudomonadati</taxon>
        <taxon>Planctomycetota</taxon>
        <taxon>Planctomycetia</taxon>
        <taxon>Planctomycetales</taxon>
        <taxon>Planctomycetaceae</taxon>
        <taxon>Gimesia</taxon>
    </lineage>
</organism>
<evidence type="ECO:0000313" key="6">
    <source>
        <dbReference type="Proteomes" id="UP000263642"/>
    </source>
</evidence>
<dbReference type="InterPro" id="IPR001478">
    <property type="entry name" value="PDZ"/>
</dbReference>
<accession>A0A3D3R2M5</accession>
<feature type="non-terminal residue" evidence="5">
    <location>
        <position position="331"/>
    </location>
</feature>
<dbReference type="PANTHER" id="PTHR22939">
    <property type="entry name" value="SERINE PROTEASE FAMILY S1C HTRA-RELATED"/>
    <property type="match status" value="1"/>
</dbReference>
<dbReference type="Gene3D" id="2.40.10.120">
    <property type="match status" value="1"/>
</dbReference>
<dbReference type="PANTHER" id="PTHR22939:SF129">
    <property type="entry name" value="SERINE PROTEASE HTRA2, MITOCHONDRIAL"/>
    <property type="match status" value="1"/>
</dbReference>
<dbReference type="AlphaFoldDB" id="A0A3D3R2M5"/>
<dbReference type="GO" id="GO:0004252">
    <property type="term" value="F:serine-type endopeptidase activity"/>
    <property type="evidence" value="ECO:0007669"/>
    <property type="project" value="InterPro"/>
</dbReference>
<dbReference type="Gene3D" id="2.30.42.10">
    <property type="match status" value="1"/>
</dbReference>
<protein>
    <submittedName>
        <fullName evidence="5">Serine protease</fullName>
    </submittedName>
</protein>
<dbReference type="PRINTS" id="PR00834">
    <property type="entry name" value="PROTEASES2C"/>
</dbReference>
<dbReference type="InterPro" id="IPR009003">
    <property type="entry name" value="Peptidase_S1_PA"/>
</dbReference>
<dbReference type="InterPro" id="IPR001940">
    <property type="entry name" value="Peptidase_S1C"/>
</dbReference>
<comment type="caution">
    <text evidence="5">The sequence shown here is derived from an EMBL/GenBank/DDBJ whole genome shotgun (WGS) entry which is preliminary data.</text>
</comment>
<dbReference type="PROSITE" id="PS50106">
    <property type="entry name" value="PDZ"/>
    <property type="match status" value="1"/>
</dbReference>
<gene>
    <name evidence="5" type="ORF">DIT97_08390</name>
</gene>
<feature type="domain" description="PDZ" evidence="4">
    <location>
        <begin position="272"/>
        <end position="331"/>
    </location>
</feature>
<keyword evidence="2 5" id="KW-0645">Protease</keyword>
<evidence type="ECO:0000256" key="1">
    <source>
        <dbReference type="ARBA" id="ARBA00010541"/>
    </source>
</evidence>
<evidence type="ECO:0000256" key="2">
    <source>
        <dbReference type="ARBA" id="ARBA00022670"/>
    </source>
</evidence>
<evidence type="ECO:0000313" key="5">
    <source>
        <dbReference type="EMBL" id="HCO23063.1"/>
    </source>
</evidence>
<dbReference type="InterPro" id="IPR036034">
    <property type="entry name" value="PDZ_sf"/>
</dbReference>
<name>A0A3D3R2M5_9PLAN</name>
<comment type="similarity">
    <text evidence="1">Belongs to the peptidase S1C family.</text>
</comment>
<dbReference type="GO" id="GO:0006508">
    <property type="term" value="P:proteolysis"/>
    <property type="evidence" value="ECO:0007669"/>
    <property type="project" value="UniProtKB-KW"/>
</dbReference>
<dbReference type="EMBL" id="DQAY01000051">
    <property type="protein sequence ID" value="HCO23063.1"/>
    <property type="molecule type" value="Genomic_DNA"/>
</dbReference>
<dbReference type="Pfam" id="PF13365">
    <property type="entry name" value="Trypsin_2"/>
    <property type="match status" value="1"/>
</dbReference>
<reference evidence="5 6" key="1">
    <citation type="journal article" date="2018" name="Nat. Biotechnol.">
        <title>A standardized bacterial taxonomy based on genome phylogeny substantially revises the tree of life.</title>
        <authorList>
            <person name="Parks D.H."/>
            <person name="Chuvochina M."/>
            <person name="Waite D.W."/>
            <person name="Rinke C."/>
            <person name="Skarshewski A."/>
            <person name="Chaumeil P.A."/>
            <person name="Hugenholtz P."/>
        </authorList>
    </citation>
    <scope>NUCLEOTIDE SEQUENCE [LARGE SCALE GENOMIC DNA]</scope>
    <source>
        <strain evidence="5">UBA9375</strain>
    </source>
</reference>
<evidence type="ECO:0000256" key="3">
    <source>
        <dbReference type="ARBA" id="ARBA00022801"/>
    </source>
</evidence>